<evidence type="ECO:0000313" key="1">
    <source>
        <dbReference type="EMBL" id="KZN64787.1"/>
    </source>
</evidence>
<accession>A0A167LLG8</accession>
<name>A0A167LLG8_9GAMM</name>
<organism evidence="1 2">
    <name type="scientific">Pseudoalteromonas luteoviolacea CPMOR-1</name>
    <dbReference type="NCBI Taxonomy" id="1365248"/>
    <lineage>
        <taxon>Bacteria</taxon>
        <taxon>Pseudomonadati</taxon>
        <taxon>Pseudomonadota</taxon>
        <taxon>Gammaproteobacteria</taxon>
        <taxon>Alteromonadales</taxon>
        <taxon>Pseudoalteromonadaceae</taxon>
        <taxon>Pseudoalteromonas</taxon>
    </lineage>
</organism>
<reference evidence="1 2" key="1">
    <citation type="submission" date="2013-07" db="EMBL/GenBank/DDBJ databases">
        <title>Comparative Genomic and Metabolomic Analysis of Twelve Strains of Pseudoalteromonas luteoviolacea.</title>
        <authorList>
            <person name="Vynne N.G."/>
            <person name="Mansson M."/>
            <person name="Gram L."/>
        </authorList>
    </citation>
    <scope>NUCLEOTIDE SEQUENCE [LARGE SCALE GENOMIC DNA]</scope>
    <source>
        <strain evidence="1 2">CPMOR-1</strain>
    </source>
</reference>
<dbReference type="AlphaFoldDB" id="A0A167LLG8"/>
<dbReference type="EMBL" id="AUYC01000020">
    <property type="protein sequence ID" value="KZN64787.1"/>
    <property type="molecule type" value="Genomic_DNA"/>
</dbReference>
<dbReference type="Proteomes" id="UP000076486">
    <property type="component" value="Unassembled WGS sequence"/>
</dbReference>
<comment type="caution">
    <text evidence="1">The sequence shown here is derived from an EMBL/GenBank/DDBJ whole genome shotgun (WGS) entry which is preliminary data.</text>
</comment>
<sequence>MKNSVKEVGSICVLLIRAKKRAKENQPKLFGSSINYAGL</sequence>
<evidence type="ECO:0000313" key="2">
    <source>
        <dbReference type="Proteomes" id="UP000076486"/>
    </source>
</evidence>
<protein>
    <submittedName>
        <fullName evidence="1">Uncharacterized protein</fullName>
    </submittedName>
</protein>
<proteinExistence type="predicted"/>
<gene>
    <name evidence="1" type="ORF">N473_13420</name>
</gene>